<evidence type="ECO:0000313" key="2">
    <source>
        <dbReference type="Proteomes" id="UP000249056"/>
    </source>
</evidence>
<keyword evidence="2" id="KW-1185">Reference proteome</keyword>
<proteinExistence type="predicted"/>
<reference evidence="1 2" key="1">
    <citation type="submission" date="2018-06" db="EMBL/GenBank/DDBJ databases">
        <title>Genome Sequence of the Brown Rot Fungal Pathogen Monilinia fructigena.</title>
        <authorList>
            <person name="Landi L."/>
            <person name="De Miccolis Angelini R.M."/>
            <person name="Pollastro S."/>
            <person name="Abate D."/>
            <person name="Faretra F."/>
            <person name="Romanazzi G."/>
        </authorList>
    </citation>
    <scope>NUCLEOTIDE SEQUENCE [LARGE SCALE GENOMIC DNA]</scope>
    <source>
        <strain evidence="1 2">Mfrg269</strain>
    </source>
</reference>
<dbReference type="OrthoDB" id="550575at2759"/>
<name>A0A395IGJ9_9HELO</name>
<protein>
    <submittedName>
        <fullName evidence="1">Uncharacterized protein</fullName>
    </submittedName>
</protein>
<dbReference type="Proteomes" id="UP000249056">
    <property type="component" value="Unassembled WGS sequence"/>
</dbReference>
<sequence length="89" mass="10411">MPVTPGLDTPYYDPAYRHIAIQRNENEASSRPGVDNLEQEFKRNGYQWRQKDLQLHQRLQIIEDYFAISRLAKPKPSRNNNSSFGKYAA</sequence>
<comment type="caution">
    <text evidence="1">The sequence shown here is derived from an EMBL/GenBank/DDBJ whole genome shotgun (WGS) entry which is preliminary data.</text>
</comment>
<organism evidence="1 2">
    <name type="scientific">Monilinia fructigena</name>
    <dbReference type="NCBI Taxonomy" id="38457"/>
    <lineage>
        <taxon>Eukaryota</taxon>
        <taxon>Fungi</taxon>
        <taxon>Dikarya</taxon>
        <taxon>Ascomycota</taxon>
        <taxon>Pezizomycotina</taxon>
        <taxon>Leotiomycetes</taxon>
        <taxon>Helotiales</taxon>
        <taxon>Sclerotiniaceae</taxon>
        <taxon>Monilinia</taxon>
    </lineage>
</organism>
<gene>
    <name evidence="1" type="ORF">DID88_004031</name>
</gene>
<dbReference type="EMBL" id="QKRW01000079">
    <property type="protein sequence ID" value="RAL58528.1"/>
    <property type="molecule type" value="Genomic_DNA"/>
</dbReference>
<dbReference type="AlphaFoldDB" id="A0A395IGJ9"/>
<accession>A0A395IGJ9</accession>
<evidence type="ECO:0000313" key="1">
    <source>
        <dbReference type="EMBL" id="RAL58528.1"/>
    </source>
</evidence>